<reference evidence="2 3" key="1">
    <citation type="submission" date="2018-11" db="EMBL/GenBank/DDBJ databases">
        <authorList>
            <consortium name="Pathogen Informatics"/>
        </authorList>
    </citation>
    <scope>NUCLEOTIDE SEQUENCE [LARGE SCALE GENOMIC DNA]</scope>
</reference>
<dbReference type="AlphaFoldDB" id="A0A3P6SB48"/>
<evidence type="ECO:0000313" key="2">
    <source>
        <dbReference type="EMBL" id="VDK51228.1"/>
    </source>
</evidence>
<dbReference type="Proteomes" id="UP000271889">
    <property type="component" value="Unassembled WGS sequence"/>
</dbReference>
<feature type="compositionally biased region" description="Pro residues" evidence="1">
    <location>
        <begin position="60"/>
        <end position="78"/>
    </location>
</feature>
<gene>
    <name evidence="2" type="ORF">CGOC_LOCUS2002</name>
</gene>
<evidence type="ECO:0000313" key="3">
    <source>
        <dbReference type="Proteomes" id="UP000271889"/>
    </source>
</evidence>
<dbReference type="EMBL" id="UYRV01004202">
    <property type="protein sequence ID" value="VDK51228.1"/>
    <property type="molecule type" value="Genomic_DNA"/>
</dbReference>
<keyword evidence="3" id="KW-1185">Reference proteome</keyword>
<accession>A0A3P6SB48</accession>
<proteinExistence type="predicted"/>
<feature type="compositionally biased region" description="Basic residues" evidence="1">
    <location>
        <begin position="34"/>
        <end position="59"/>
    </location>
</feature>
<sequence>MFGLLGTPYTQQFETTISRVTESNKTICADAAKKKGAKKARPKYSGKKKKNVKKGRPQVRPRPPPPPPPKKPTPPMEPAPKCDPEQKVMNKLLQEYLQKDIQDVRGRHHAYPPLVMGDFGVLPFGCKWEMNRKEVTCLFVTAGFVQYLAELAIPGNPALKDISKGLYLLQNM</sequence>
<feature type="region of interest" description="Disordered" evidence="1">
    <location>
        <begin position="31"/>
        <end position="83"/>
    </location>
</feature>
<evidence type="ECO:0000256" key="1">
    <source>
        <dbReference type="SAM" id="MobiDB-lite"/>
    </source>
</evidence>
<protein>
    <submittedName>
        <fullName evidence="2">Uncharacterized protein</fullName>
    </submittedName>
</protein>
<name>A0A3P6SB48_CYLGO</name>
<organism evidence="2 3">
    <name type="scientific">Cylicostephanus goldi</name>
    <name type="common">Nematode worm</name>
    <dbReference type="NCBI Taxonomy" id="71465"/>
    <lineage>
        <taxon>Eukaryota</taxon>
        <taxon>Metazoa</taxon>
        <taxon>Ecdysozoa</taxon>
        <taxon>Nematoda</taxon>
        <taxon>Chromadorea</taxon>
        <taxon>Rhabditida</taxon>
        <taxon>Rhabditina</taxon>
        <taxon>Rhabditomorpha</taxon>
        <taxon>Strongyloidea</taxon>
        <taxon>Strongylidae</taxon>
        <taxon>Cylicostephanus</taxon>
    </lineage>
</organism>